<comment type="caution">
    <text evidence="3">The sequence shown here is derived from an EMBL/GenBank/DDBJ whole genome shotgun (WGS) entry which is preliminary data.</text>
</comment>
<protein>
    <submittedName>
        <fullName evidence="3">Uncharacterized protein</fullName>
    </submittedName>
</protein>
<dbReference type="EMBL" id="JAKEKT020000001">
    <property type="protein sequence ID" value="KAL1652055.1"/>
    <property type="molecule type" value="Genomic_DNA"/>
</dbReference>
<gene>
    <name evidence="3" type="ORF">SLS58_000179</name>
</gene>
<name>A0ABR3U511_9PEZI</name>
<feature type="region of interest" description="Disordered" evidence="2">
    <location>
        <begin position="247"/>
        <end position="271"/>
    </location>
</feature>
<proteinExistence type="predicted"/>
<feature type="compositionally biased region" description="Polar residues" evidence="2">
    <location>
        <begin position="250"/>
        <end position="269"/>
    </location>
</feature>
<evidence type="ECO:0000313" key="4">
    <source>
        <dbReference type="Proteomes" id="UP001521184"/>
    </source>
</evidence>
<feature type="compositionally biased region" description="Basic and acidic residues" evidence="2">
    <location>
        <begin position="186"/>
        <end position="199"/>
    </location>
</feature>
<keyword evidence="4" id="KW-1185">Reference proteome</keyword>
<feature type="coiled-coil region" evidence="1">
    <location>
        <begin position="296"/>
        <end position="342"/>
    </location>
</feature>
<sequence length="358" mass="39599">MYISHQRWGRPSLNRTRFHPGPSKATRFWAGRKDSSALVDEYWLALNLDDEVLRDGNSKVTPRAGLQQDNKFAGNAAQLGPEAAKWCAFYCSKESNFTYPHERCNLKHAPNASDLDALDGTSLADYLDKACRARRRSEYIVRKNAFQHENRTRYVGSDPTIVIGQRHNQKPGKTQGSVNKFSLLSTEKEPAPSPEKDKPSTAPLASAHNSHIAGHRMGLGDFDASKQRTISNGAISAKLSLLSFGCPADDSSSQSESNTAAQVSSQTGVDGTVMPVAPVVGPSAFSSDWYTQVEEGEELKDQIEIVRSKIERYESRLSQLSSDEYEALCDEWEALEEILERKGRTSPPDPGIEKEHAL</sequence>
<feature type="compositionally biased region" description="Polar residues" evidence="2">
    <location>
        <begin position="171"/>
        <end position="185"/>
    </location>
</feature>
<organism evidence="3 4">
    <name type="scientific">Diplodia intermedia</name>
    <dbReference type="NCBI Taxonomy" id="856260"/>
    <lineage>
        <taxon>Eukaryota</taxon>
        <taxon>Fungi</taxon>
        <taxon>Dikarya</taxon>
        <taxon>Ascomycota</taxon>
        <taxon>Pezizomycotina</taxon>
        <taxon>Dothideomycetes</taxon>
        <taxon>Dothideomycetes incertae sedis</taxon>
        <taxon>Botryosphaeriales</taxon>
        <taxon>Botryosphaeriaceae</taxon>
        <taxon>Diplodia</taxon>
    </lineage>
</organism>
<accession>A0ABR3U511</accession>
<evidence type="ECO:0000256" key="2">
    <source>
        <dbReference type="SAM" id="MobiDB-lite"/>
    </source>
</evidence>
<feature type="region of interest" description="Disordered" evidence="2">
    <location>
        <begin position="165"/>
        <end position="206"/>
    </location>
</feature>
<evidence type="ECO:0000256" key="1">
    <source>
        <dbReference type="SAM" id="Coils"/>
    </source>
</evidence>
<reference evidence="3 4" key="1">
    <citation type="journal article" date="2023" name="Plant Dis.">
        <title>First Report of Diplodia intermedia Causing Canker and Dieback Diseases on Apple Trees in Canada.</title>
        <authorList>
            <person name="Ellouze W."/>
            <person name="Ilyukhin E."/>
            <person name="Sulman M."/>
            <person name="Ali S."/>
        </authorList>
    </citation>
    <scope>NUCLEOTIDE SEQUENCE [LARGE SCALE GENOMIC DNA]</scope>
    <source>
        <strain evidence="3 4">M45-28</strain>
    </source>
</reference>
<dbReference type="Proteomes" id="UP001521184">
    <property type="component" value="Unassembled WGS sequence"/>
</dbReference>
<keyword evidence="1" id="KW-0175">Coiled coil</keyword>
<evidence type="ECO:0000313" key="3">
    <source>
        <dbReference type="EMBL" id="KAL1652055.1"/>
    </source>
</evidence>